<keyword evidence="4" id="KW-1185">Reference proteome</keyword>
<reference evidence="3" key="1">
    <citation type="submission" date="2023-06" db="EMBL/GenBank/DDBJ databases">
        <title>Genome-scale phylogeny and comparative genomics of the fungal order Sordariales.</title>
        <authorList>
            <consortium name="Lawrence Berkeley National Laboratory"/>
            <person name="Hensen N."/>
            <person name="Bonometti L."/>
            <person name="Westerberg I."/>
            <person name="Brannstrom I.O."/>
            <person name="Guillou S."/>
            <person name="Cros-Aarteil S."/>
            <person name="Calhoun S."/>
            <person name="Haridas S."/>
            <person name="Kuo A."/>
            <person name="Mondo S."/>
            <person name="Pangilinan J."/>
            <person name="Riley R."/>
            <person name="Labutti K."/>
            <person name="Andreopoulos B."/>
            <person name="Lipzen A."/>
            <person name="Chen C."/>
            <person name="Yanf M."/>
            <person name="Daum C."/>
            <person name="Ng V."/>
            <person name="Clum A."/>
            <person name="Steindorff A."/>
            <person name="Ohm R."/>
            <person name="Martin F."/>
            <person name="Silar P."/>
            <person name="Natvig D."/>
            <person name="Lalanne C."/>
            <person name="Gautier V."/>
            <person name="Ament-Velasquez S.L."/>
            <person name="Kruys A."/>
            <person name="Hutchinson M.I."/>
            <person name="Powell A.J."/>
            <person name="Barry K."/>
            <person name="Miller A.N."/>
            <person name="Grigoriev I.V."/>
            <person name="Debuchy R."/>
            <person name="Gladieux P."/>
            <person name="Thoren M.H."/>
            <person name="Johannesson H."/>
        </authorList>
    </citation>
    <scope>NUCLEOTIDE SEQUENCE</scope>
    <source>
        <strain evidence="3">CBS 606.72</strain>
    </source>
</reference>
<organism evidence="3 4">
    <name type="scientific">Immersiella caudata</name>
    <dbReference type="NCBI Taxonomy" id="314043"/>
    <lineage>
        <taxon>Eukaryota</taxon>
        <taxon>Fungi</taxon>
        <taxon>Dikarya</taxon>
        <taxon>Ascomycota</taxon>
        <taxon>Pezizomycotina</taxon>
        <taxon>Sordariomycetes</taxon>
        <taxon>Sordariomycetidae</taxon>
        <taxon>Sordariales</taxon>
        <taxon>Lasiosphaeriaceae</taxon>
        <taxon>Immersiella</taxon>
    </lineage>
</organism>
<comment type="caution">
    <text evidence="3">The sequence shown here is derived from an EMBL/GenBank/DDBJ whole genome shotgun (WGS) entry which is preliminary data.</text>
</comment>
<keyword evidence="1" id="KW-0732">Signal</keyword>
<feature type="domain" description="Endo-1,3(4)-beta-glucanase 1 carbohydrate binding" evidence="2">
    <location>
        <begin position="24"/>
        <end position="68"/>
    </location>
</feature>
<dbReference type="PANTHER" id="PTHR42047">
    <property type="entry name" value="PROTEIN, PUTATIVE (AFU_ORTHOLOGUE AFUA_6G03560)-RELATED"/>
    <property type="match status" value="1"/>
</dbReference>
<evidence type="ECO:0000259" key="2">
    <source>
        <dbReference type="Pfam" id="PF10645"/>
    </source>
</evidence>
<feature type="signal peptide" evidence="1">
    <location>
        <begin position="1"/>
        <end position="20"/>
    </location>
</feature>
<evidence type="ECO:0000256" key="1">
    <source>
        <dbReference type="SAM" id="SignalP"/>
    </source>
</evidence>
<dbReference type="Proteomes" id="UP001175000">
    <property type="component" value="Unassembled WGS sequence"/>
</dbReference>
<accession>A0AA40CD05</accession>
<protein>
    <submittedName>
        <fullName evidence="3">Carbohydrate binding-domain-containing protein</fullName>
    </submittedName>
</protein>
<dbReference type="GO" id="GO:0030246">
    <property type="term" value="F:carbohydrate binding"/>
    <property type="evidence" value="ECO:0007669"/>
    <property type="project" value="InterPro"/>
</dbReference>
<sequence>MVRSSLLAASILAGSNSALAALQTCGQSQYDPAQYVCWSNEFLCPIKAGEPLSYCAGACYSKFMYTCPPATNTLSLLPTVPQGTPFRLSASNPSDAYLHGLPVSATGLTIWIGGSTTSYCPVAQVGDACPTGNTTSFVSYEGYMSMNVMVPGGQAAYLNPNSRIAYTQAHSAYIPEGSQRTGFAAYQGGGLVNLNGGGWGWAACPSTASGPGGSYWSLVARNETNAKGLAEWNCREVNLKVEVLGQNVRDYGAWQYS</sequence>
<proteinExistence type="predicted"/>
<name>A0AA40CD05_9PEZI</name>
<dbReference type="EMBL" id="JAULSU010000001">
    <property type="protein sequence ID" value="KAK0633937.1"/>
    <property type="molecule type" value="Genomic_DNA"/>
</dbReference>
<dbReference type="InterPro" id="IPR052820">
    <property type="entry name" value="PhiA_domain"/>
</dbReference>
<dbReference type="AlphaFoldDB" id="A0AA40CD05"/>
<gene>
    <name evidence="3" type="ORF">B0T14DRAFT_508060</name>
</gene>
<dbReference type="Pfam" id="PF10645">
    <property type="entry name" value="Carb_bind"/>
    <property type="match status" value="1"/>
</dbReference>
<dbReference type="InterPro" id="IPR018909">
    <property type="entry name" value="Eng1_septum"/>
</dbReference>
<evidence type="ECO:0000313" key="3">
    <source>
        <dbReference type="EMBL" id="KAK0633937.1"/>
    </source>
</evidence>
<feature type="chain" id="PRO_5041330405" evidence="1">
    <location>
        <begin position="21"/>
        <end position="257"/>
    </location>
</feature>
<dbReference type="PANTHER" id="PTHR42047:SF1">
    <property type="entry name" value="PROTEIN, PUTATIVE (AFU_ORTHOLOGUE AFUA_6G03560)-RELATED"/>
    <property type="match status" value="1"/>
</dbReference>
<evidence type="ECO:0000313" key="4">
    <source>
        <dbReference type="Proteomes" id="UP001175000"/>
    </source>
</evidence>